<dbReference type="EMBL" id="CAADFE010000016">
    <property type="protein sequence ID" value="VFJ68836.1"/>
    <property type="molecule type" value="Genomic_DNA"/>
</dbReference>
<protein>
    <submittedName>
        <fullName evidence="1">Uncharacterized protein</fullName>
    </submittedName>
</protein>
<dbReference type="InterPro" id="IPR057930">
    <property type="entry name" value="Antitoxin_put"/>
</dbReference>
<gene>
    <name evidence="1" type="ORF">BECKFW1821C_GA0114237_101631</name>
</gene>
<sequence length="68" mass="7645">MQTIEFESTMKLLFKQALTEILHEQRALLHDVLAEVMEEIALSRAIAEGSQSEPASRAAIFELLDSDK</sequence>
<accession>A0A450TM97</accession>
<evidence type="ECO:0000313" key="1">
    <source>
        <dbReference type="EMBL" id="VFJ68836.1"/>
    </source>
</evidence>
<dbReference type="Pfam" id="PF25734">
    <property type="entry name" value="RelB_like_antitoxin"/>
    <property type="match status" value="1"/>
</dbReference>
<reference evidence="1" key="1">
    <citation type="submission" date="2019-02" db="EMBL/GenBank/DDBJ databases">
        <authorList>
            <person name="Gruber-Vodicka R. H."/>
            <person name="Seah K. B. B."/>
        </authorList>
    </citation>
    <scope>NUCLEOTIDE SEQUENCE</scope>
    <source>
        <strain evidence="1">BECK_BZ131</strain>
    </source>
</reference>
<proteinExistence type="predicted"/>
<dbReference type="AlphaFoldDB" id="A0A450TM97"/>
<organism evidence="1">
    <name type="scientific">Candidatus Kentrum sp. FW</name>
    <dbReference type="NCBI Taxonomy" id="2126338"/>
    <lineage>
        <taxon>Bacteria</taxon>
        <taxon>Pseudomonadati</taxon>
        <taxon>Pseudomonadota</taxon>
        <taxon>Gammaproteobacteria</taxon>
        <taxon>Candidatus Kentrum</taxon>
    </lineage>
</organism>
<name>A0A450TM97_9GAMM</name>